<evidence type="ECO:0000313" key="4">
    <source>
        <dbReference type="EMBL" id="MFD2056926.1"/>
    </source>
</evidence>
<dbReference type="InterPro" id="IPR036291">
    <property type="entry name" value="NAD(P)-bd_dom_sf"/>
</dbReference>
<feature type="domain" description="NAD-dependent epimerase/dehydratase" evidence="3">
    <location>
        <begin position="6"/>
        <end position="136"/>
    </location>
</feature>
<comment type="similarity">
    <text evidence="2">Belongs to the NAD(P)-dependent epimerase/dehydratase family.</text>
</comment>
<dbReference type="RefSeq" id="WP_379024495.1">
    <property type="nucleotide sequence ID" value="NZ_JBHUGY010000048.1"/>
</dbReference>
<dbReference type="PROSITE" id="PS51257">
    <property type="entry name" value="PROKAR_LIPOPROTEIN"/>
    <property type="match status" value="1"/>
</dbReference>
<evidence type="ECO:0000256" key="1">
    <source>
        <dbReference type="ARBA" id="ARBA00005125"/>
    </source>
</evidence>
<proteinExistence type="inferred from homology"/>
<comment type="caution">
    <text evidence="4">The sequence shown here is derived from an EMBL/GenBank/DDBJ whole genome shotgun (WGS) entry which is preliminary data.</text>
</comment>
<gene>
    <name evidence="4" type="ORF">ACFSQT_28750</name>
</gene>
<reference evidence="5" key="1">
    <citation type="journal article" date="2019" name="Int. J. Syst. Evol. Microbiol.">
        <title>The Global Catalogue of Microorganisms (GCM) 10K type strain sequencing project: providing services to taxonomists for standard genome sequencing and annotation.</title>
        <authorList>
            <consortium name="The Broad Institute Genomics Platform"/>
            <consortium name="The Broad Institute Genome Sequencing Center for Infectious Disease"/>
            <person name="Wu L."/>
            <person name="Ma J."/>
        </authorList>
    </citation>
    <scope>NUCLEOTIDE SEQUENCE [LARGE SCALE GENOMIC DNA]</scope>
    <source>
        <strain evidence="5">CGMCC 1.16226</strain>
    </source>
</reference>
<dbReference type="EMBL" id="JBHUGY010000048">
    <property type="protein sequence ID" value="MFD2056926.1"/>
    <property type="molecule type" value="Genomic_DNA"/>
</dbReference>
<protein>
    <submittedName>
        <fullName evidence="4">NAD-dependent epimerase/dehydratase family protein</fullName>
    </submittedName>
</protein>
<evidence type="ECO:0000259" key="3">
    <source>
        <dbReference type="Pfam" id="PF01370"/>
    </source>
</evidence>
<organism evidence="4 5">
    <name type="scientific">Mesorhizobium calcicola</name>
    <dbReference type="NCBI Taxonomy" id="1300310"/>
    <lineage>
        <taxon>Bacteria</taxon>
        <taxon>Pseudomonadati</taxon>
        <taxon>Pseudomonadota</taxon>
        <taxon>Alphaproteobacteria</taxon>
        <taxon>Hyphomicrobiales</taxon>
        <taxon>Phyllobacteriaceae</taxon>
        <taxon>Mesorhizobium</taxon>
    </lineage>
</organism>
<dbReference type="Pfam" id="PF01370">
    <property type="entry name" value="Epimerase"/>
    <property type="match status" value="2"/>
</dbReference>
<dbReference type="SUPFAM" id="SSF51735">
    <property type="entry name" value="NAD(P)-binding Rossmann-fold domains"/>
    <property type="match status" value="1"/>
</dbReference>
<dbReference type="PANTHER" id="PTHR43000">
    <property type="entry name" value="DTDP-D-GLUCOSE 4,6-DEHYDRATASE-RELATED"/>
    <property type="match status" value="1"/>
</dbReference>
<sequence length="351" mass="38188">MSKTCMVTGGAGFIGCALSSTLANRFDRVIVIDSLHPQIHAQRNRPAALDPRVELMVADVTEASTWVQALETARPQVVVHLAAETGTGQSLTEGSRHAIVNVLGTTRMLDAFAAASHVPERFILASSRAVYGEGAWRSRTGEVTYPGQRSRQQLERAEWDFPGLEPLPMDAEKTIPNPTSIYGATKLTQEQILRAWALSFGTIVNVLRLQNVYGPGQSLTNSYTGIVSLFIRMAKEGKSIPIYEDGDIGRDFVFIDDVASALDKATATDLSQSLAYDVGTGSKTTVLDLARIIAKRYGAPEPHVNGMFRNGDVRCAVANIDRTVRDLGWRPLKSVDEGISQLSEWIDSQLG</sequence>
<dbReference type="Gene3D" id="3.40.50.720">
    <property type="entry name" value="NAD(P)-binding Rossmann-like Domain"/>
    <property type="match status" value="1"/>
</dbReference>
<feature type="domain" description="NAD-dependent epimerase/dehydratase" evidence="3">
    <location>
        <begin position="170"/>
        <end position="268"/>
    </location>
</feature>
<name>A0ABW4WL82_9HYPH</name>
<evidence type="ECO:0000313" key="5">
    <source>
        <dbReference type="Proteomes" id="UP001597349"/>
    </source>
</evidence>
<comment type="pathway">
    <text evidence="1">Bacterial outer membrane biogenesis; LPS O-antigen biosynthesis.</text>
</comment>
<evidence type="ECO:0000256" key="2">
    <source>
        <dbReference type="ARBA" id="ARBA00007637"/>
    </source>
</evidence>
<keyword evidence="5" id="KW-1185">Reference proteome</keyword>
<dbReference type="Proteomes" id="UP001597349">
    <property type="component" value="Unassembled WGS sequence"/>
</dbReference>
<dbReference type="InterPro" id="IPR001509">
    <property type="entry name" value="Epimerase_deHydtase"/>
</dbReference>
<accession>A0ABW4WL82</accession>